<evidence type="ECO:0000256" key="7">
    <source>
        <dbReference type="SAM" id="MobiDB-lite"/>
    </source>
</evidence>
<dbReference type="InterPro" id="IPR045084">
    <property type="entry name" value="AIB/MYC-like"/>
</dbReference>
<gene>
    <name evidence="9" type="ORF">CQW23_00136</name>
</gene>
<feature type="region of interest" description="Disordered" evidence="7">
    <location>
        <begin position="216"/>
        <end position="254"/>
    </location>
</feature>
<dbReference type="GO" id="GO:0003700">
    <property type="term" value="F:DNA-binding transcription factor activity"/>
    <property type="evidence" value="ECO:0007669"/>
    <property type="project" value="InterPro"/>
</dbReference>
<reference evidence="9 10" key="1">
    <citation type="journal article" date="2017" name="Genome Biol.">
        <title>New reference genome sequences of hot pepper reveal the massive evolution of plant disease-resistance genes by retroduplication.</title>
        <authorList>
            <person name="Kim S."/>
            <person name="Park J."/>
            <person name="Yeom S.I."/>
            <person name="Kim Y.M."/>
            <person name="Seo E."/>
            <person name="Kim K.T."/>
            <person name="Kim M.S."/>
            <person name="Lee J.M."/>
            <person name="Cheong K."/>
            <person name="Shin H.S."/>
            <person name="Kim S.B."/>
            <person name="Han K."/>
            <person name="Lee J."/>
            <person name="Park M."/>
            <person name="Lee H.A."/>
            <person name="Lee H.Y."/>
            <person name="Lee Y."/>
            <person name="Oh S."/>
            <person name="Lee J.H."/>
            <person name="Choi E."/>
            <person name="Choi E."/>
            <person name="Lee S.E."/>
            <person name="Jeon J."/>
            <person name="Kim H."/>
            <person name="Choi G."/>
            <person name="Song H."/>
            <person name="Lee J."/>
            <person name="Lee S.C."/>
            <person name="Kwon J.K."/>
            <person name="Lee H.Y."/>
            <person name="Koo N."/>
            <person name="Hong Y."/>
            <person name="Kim R.W."/>
            <person name="Kang W.H."/>
            <person name="Huh J.H."/>
            <person name="Kang B.C."/>
            <person name="Yang T.J."/>
            <person name="Lee Y.H."/>
            <person name="Bennetzen J.L."/>
            <person name="Choi D."/>
        </authorList>
    </citation>
    <scope>NUCLEOTIDE SEQUENCE [LARGE SCALE GENOMIC DNA]</scope>
    <source>
        <strain evidence="10">cv. PBC81</strain>
    </source>
</reference>
<accession>A0A2G2XJU8</accession>
<feature type="domain" description="BHLH" evidence="8">
    <location>
        <begin position="255"/>
        <end position="304"/>
    </location>
</feature>
<name>A0A2G2XJU8_CAPBA</name>
<evidence type="ECO:0000256" key="4">
    <source>
        <dbReference type="ARBA" id="ARBA00023242"/>
    </source>
</evidence>
<dbReference type="SMART" id="SM00353">
    <property type="entry name" value="HLH"/>
    <property type="match status" value="1"/>
</dbReference>
<dbReference type="PANTHER" id="PTHR11514">
    <property type="entry name" value="MYC"/>
    <property type="match status" value="1"/>
</dbReference>
<dbReference type="GO" id="GO:0046983">
    <property type="term" value="F:protein dimerization activity"/>
    <property type="evidence" value="ECO:0007669"/>
    <property type="project" value="InterPro"/>
</dbReference>
<dbReference type="GO" id="GO:0005634">
    <property type="term" value="C:nucleus"/>
    <property type="evidence" value="ECO:0007669"/>
    <property type="project" value="UniProtKB-SubCell"/>
</dbReference>
<dbReference type="AlphaFoldDB" id="A0A2G2XJU8"/>
<dbReference type="GO" id="GO:0000976">
    <property type="term" value="F:transcription cis-regulatory region binding"/>
    <property type="evidence" value="ECO:0007669"/>
    <property type="project" value="TreeGrafter"/>
</dbReference>
<dbReference type="OrthoDB" id="1926382at2759"/>
<feature type="coiled-coil region" evidence="6">
    <location>
        <begin position="294"/>
        <end position="321"/>
    </location>
</feature>
<dbReference type="STRING" id="33114.A0A2G2XJU8"/>
<organism evidence="9 10">
    <name type="scientific">Capsicum baccatum</name>
    <name type="common">Peruvian pepper</name>
    <dbReference type="NCBI Taxonomy" id="33114"/>
    <lineage>
        <taxon>Eukaryota</taxon>
        <taxon>Viridiplantae</taxon>
        <taxon>Streptophyta</taxon>
        <taxon>Embryophyta</taxon>
        <taxon>Tracheophyta</taxon>
        <taxon>Spermatophyta</taxon>
        <taxon>Magnoliopsida</taxon>
        <taxon>eudicotyledons</taxon>
        <taxon>Gunneridae</taxon>
        <taxon>Pentapetalae</taxon>
        <taxon>asterids</taxon>
        <taxon>lamiids</taxon>
        <taxon>Solanales</taxon>
        <taxon>Solanaceae</taxon>
        <taxon>Solanoideae</taxon>
        <taxon>Capsiceae</taxon>
        <taxon>Capsicum</taxon>
    </lineage>
</organism>
<dbReference type="Pfam" id="PF00010">
    <property type="entry name" value="HLH"/>
    <property type="match status" value="1"/>
</dbReference>
<dbReference type="Pfam" id="PF14215">
    <property type="entry name" value="bHLH-MYC_N"/>
    <property type="match status" value="1"/>
</dbReference>
<dbReference type="InterPro" id="IPR036638">
    <property type="entry name" value="HLH_DNA-bd_sf"/>
</dbReference>
<evidence type="ECO:0000256" key="1">
    <source>
        <dbReference type="ARBA" id="ARBA00004123"/>
    </source>
</evidence>
<feature type="compositionally biased region" description="Polar residues" evidence="7">
    <location>
        <begin position="216"/>
        <end position="238"/>
    </location>
</feature>
<comment type="caution">
    <text evidence="9">The sequence shown here is derived from an EMBL/GenBank/DDBJ whole genome shotgun (WGS) entry which is preliminary data.</text>
</comment>
<proteinExistence type="predicted"/>
<dbReference type="InterPro" id="IPR011598">
    <property type="entry name" value="bHLH_dom"/>
</dbReference>
<dbReference type="InterPro" id="IPR025610">
    <property type="entry name" value="MYC/MYB_N"/>
</dbReference>
<keyword evidence="10" id="KW-1185">Reference proteome</keyword>
<dbReference type="SUPFAM" id="SSF47459">
    <property type="entry name" value="HLH, helix-loop-helix DNA-binding domain"/>
    <property type="match status" value="1"/>
</dbReference>
<dbReference type="Gene3D" id="4.10.280.10">
    <property type="entry name" value="Helix-loop-helix DNA-binding domain"/>
    <property type="match status" value="1"/>
</dbReference>
<dbReference type="PANTHER" id="PTHR11514:SF115">
    <property type="entry name" value="TRANSCRIPTION FACTOR"/>
    <property type="match status" value="1"/>
</dbReference>
<evidence type="ECO:0000313" key="10">
    <source>
        <dbReference type="Proteomes" id="UP000224567"/>
    </source>
</evidence>
<sequence length="434" mass="48932">MMQEIISTSSSTTSPALLNTLQKRLQYIIHTRQEWWVYAIFWQASKDANGRLIFSWEDGHFRGTKDLAMAEVRITNADNNVGDPEMFYAVSATNCFVSEDDLITHTFNSGCHIWLNNYYESQLYNYDRAKEAHLHGIRTLVCISTPHGVVELGSSEVIQENLELIQLNRSLFGLSNKNSPSQSNHQGLSSFNFVPLGSHHIQKVDTNNNPEIYIGNKSSDSGNSDYDNESSAMYNTNSAKKRGRKSSSSTTTERIMAKNHVEAERLRREKLNHRFYALRSVVPNVSKMDKASLLADAVTYINELKAKVEELENSKSECQKPKRNYVDTVMELYGSRNNINSSFGWCNSTGAYGIEVEVKIIGVEAMVRVRSPNVSYPCARLMNVLRELEFQIHHASVASVKDMMIQDVVIGVPPNLTNEEALKSVILTKLSVIT</sequence>
<protein>
    <recommendedName>
        <fullName evidence="5">Transcription factor</fullName>
        <shortName evidence="5">bHLH transcription factor</shortName>
    </recommendedName>
    <alternativeName>
        <fullName evidence="5">Basic helix-loop-helix protein</fullName>
    </alternativeName>
</protein>
<evidence type="ECO:0000313" key="9">
    <source>
        <dbReference type="EMBL" id="PHT57773.1"/>
    </source>
</evidence>
<dbReference type="EMBL" id="MLFT02000001">
    <property type="protein sequence ID" value="PHT57773.1"/>
    <property type="molecule type" value="Genomic_DNA"/>
</dbReference>
<keyword evidence="6" id="KW-0175">Coiled coil</keyword>
<evidence type="ECO:0000256" key="6">
    <source>
        <dbReference type="SAM" id="Coils"/>
    </source>
</evidence>
<evidence type="ECO:0000256" key="3">
    <source>
        <dbReference type="ARBA" id="ARBA00023163"/>
    </source>
</evidence>
<evidence type="ECO:0000256" key="2">
    <source>
        <dbReference type="ARBA" id="ARBA00023015"/>
    </source>
</evidence>
<keyword evidence="3 5" id="KW-0804">Transcription</keyword>
<dbReference type="Proteomes" id="UP000224567">
    <property type="component" value="Unassembled WGS sequence"/>
</dbReference>
<keyword evidence="4 5" id="KW-0539">Nucleus</keyword>
<evidence type="ECO:0000259" key="8">
    <source>
        <dbReference type="PROSITE" id="PS50888"/>
    </source>
</evidence>
<evidence type="ECO:0000256" key="5">
    <source>
        <dbReference type="RuleBase" id="RU369104"/>
    </source>
</evidence>
<reference evidence="10" key="2">
    <citation type="journal article" date="2017" name="J. Anim. Genet.">
        <title>Multiple reference genome sequences of hot pepper reveal the massive evolution of plant disease resistance genes by retroduplication.</title>
        <authorList>
            <person name="Kim S."/>
            <person name="Park J."/>
            <person name="Yeom S.-I."/>
            <person name="Kim Y.-M."/>
            <person name="Seo E."/>
            <person name="Kim K.-T."/>
            <person name="Kim M.-S."/>
            <person name="Lee J.M."/>
            <person name="Cheong K."/>
            <person name="Shin H.-S."/>
            <person name="Kim S.-B."/>
            <person name="Han K."/>
            <person name="Lee J."/>
            <person name="Park M."/>
            <person name="Lee H.-A."/>
            <person name="Lee H.-Y."/>
            <person name="Lee Y."/>
            <person name="Oh S."/>
            <person name="Lee J.H."/>
            <person name="Choi E."/>
            <person name="Choi E."/>
            <person name="Lee S.E."/>
            <person name="Jeon J."/>
            <person name="Kim H."/>
            <person name="Choi G."/>
            <person name="Song H."/>
            <person name="Lee J."/>
            <person name="Lee S.-C."/>
            <person name="Kwon J.-K."/>
            <person name="Lee H.-Y."/>
            <person name="Koo N."/>
            <person name="Hong Y."/>
            <person name="Kim R.W."/>
            <person name="Kang W.-H."/>
            <person name="Huh J.H."/>
            <person name="Kang B.-C."/>
            <person name="Yang T.-J."/>
            <person name="Lee Y.-H."/>
            <person name="Bennetzen J.L."/>
            <person name="Choi D."/>
        </authorList>
    </citation>
    <scope>NUCLEOTIDE SEQUENCE [LARGE SCALE GENOMIC DNA]</scope>
    <source>
        <strain evidence="10">cv. PBC81</strain>
    </source>
</reference>
<keyword evidence="2 5" id="KW-0805">Transcription regulation</keyword>
<dbReference type="PROSITE" id="PS50888">
    <property type="entry name" value="BHLH"/>
    <property type="match status" value="1"/>
</dbReference>
<comment type="subcellular location">
    <subcellularLocation>
        <location evidence="1 5">Nucleus</location>
    </subcellularLocation>
</comment>